<gene>
    <name evidence="3" type="ORF">GCM10009096_13790</name>
</gene>
<evidence type="ECO:0000256" key="2">
    <source>
        <dbReference type="SAM" id="SignalP"/>
    </source>
</evidence>
<keyword evidence="2" id="KW-0732">Signal</keyword>
<sequence>MTIEVRSVCHALIAVSLLASVGSPAFSQEQDTQQVDRAYVAPVITEPDLPELPATPVLSRDGYPDCREDFQKFDAPFDKAEDTNRCTVLLDRYYAEVLTPFRQRMIDHQNEISKIYTDKVAGKMEFTAKSRDQFYTDMRREHAASDPDGANLADYRALETRYQEDRAYLQDRFCFNTGCGGYAVPEYVVKEDKSDKGEKDGKVKSAKRSKGPQKCKKAKKRGGLLGGILGGVAGNAAGLGKIGTLISSGVGAVLVSEIACQLTEDEQKEAAEATVEVTKKEEVGATATWKSPTRAGVSGSSTVTALNTEPNGRKCLNITDVAIIDGQETRVSKRMCRGQDEEGYTILA</sequence>
<feature type="region of interest" description="Disordered" evidence="1">
    <location>
        <begin position="193"/>
        <end position="218"/>
    </location>
</feature>
<dbReference type="EMBL" id="BAAAEM010000002">
    <property type="protein sequence ID" value="GAA0473676.1"/>
    <property type="molecule type" value="Genomic_DNA"/>
</dbReference>
<evidence type="ECO:0000313" key="3">
    <source>
        <dbReference type="EMBL" id="GAA0473676.1"/>
    </source>
</evidence>
<comment type="caution">
    <text evidence="3">The sequence shown here is derived from an EMBL/GenBank/DDBJ whole genome shotgun (WGS) entry which is preliminary data.</text>
</comment>
<accession>A0ABN1ADD2</accession>
<feature type="signal peptide" evidence="2">
    <location>
        <begin position="1"/>
        <end position="27"/>
    </location>
</feature>
<evidence type="ECO:0000256" key="1">
    <source>
        <dbReference type="SAM" id="MobiDB-lite"/>
    </source>
</evidence>
<proteinExistence type="predicted"/>
<protein>
    <recommendedName>
        <fullName evidence="5">Surface antigen domain-containing protein</fullName>
    </recommendedName>
</protein>
<keyword evidence="4" id="KW-1185">Reference proteome</keyword>
<feature type="compositionally biased region" description="Basic residues" evidence="1">
    <location>
        <begin position="204"/>
        <end position="218"/>
    </location>
</feature>
<name>A0ABN1ADD2_9SPHN</name>
<feature type="chain" id="PRO_5045822419" description="Surface antigen domain-containing protein" evidence="2">
    <location>
        <begin position="28"/>
        <end position="348"/>
    </location>
</feature>
<dbReference type="Proteomes" id="UP001500713">
    <property type="component" value="Unassembled WGS sequence"/>
</dbReference>
<reference evidence="3 4" key="1">
    <citation type="journal article" date="2019" name="Int. J. Syst. Evol. Microbiol.">
        <title>The Global Catalogue of Microorganisms (GCM) 10K type strain sequencing project: providing services to taxonomists for standard genome sequencing and annotation.</title>
        <authorList>
            <consortium name="The Broad Institute Genomics Platform"/>
            <consortium name="The Broad Institute Genome Sequencing Center for Infectious Disease"/>
            <person name="Wu L."/>
            <person name="Ma J."/>
        </authorList>
    </citation>
    <scope>NUCLEOTIDE SEQUENCE [LARGE SCALE GENOMIC DNA]</scope>
    <source>
        <strain evidence="3 4">JCM 14162</strain>
    </source>
</reference>
<feature type="compositionally biased region" description="Basic and acidic residues" evidence="1">
    <location>
        <begin position="193"/>
        <end position="203"/>
    </location>
</feature>
<organism evidence="3 4">
    <name type="scientific">Parasphingorhabdus litoris</name>
    <dbReference type="NCBI Taxonomy" id="394733"/>
    <lineage>
        <taxon>Bacteria</taxon>
        <taxon>Pseudomonadati</taxon>
        <taxon>Pseudomonadota</taxon>
        <taxon>Alphaproteobacteria</taxon>
        <taxon>Sphingomonadales</taxon>
        <taxon>Sphingomonadaceae</taxon>
        <taxon>Parasphingorhabdus</taxon>
    </lineage>
</organism>
<evidence type="ECO:0008006" key="5">
    <source>
        <dbReference type="Google" id="ProtNLM"/>
    </source>
</evidence>
<evidence type="ECO:0000313" key="4">
    <source>
        <dbReference type="Proteomes" id="UP001500713"/>
    </source>
</evidence>
<dbReference type="RefSeq" id="WP_229956096.1">
    <property type="nucleotide sequence ID" value="NZ_BAAAEM010000002.1"/>
</dbReference>